<dbReference type="Gene3D" id="3.10.580.10">
    <property type="entry name" value="CBS-domain"/>
    <property type="match status" value="1"/>
</dbReference>
<keyword evidence="2" id="KW-0129">CBS domain</keyword>
<dbReference type="PROSITE" id="PS51371">
    <property type="entry name" value="CBS"/>
    <property type="match status" value="1"/>
</dbReference>
<dbReference type="InterPro" id="IPR046342">
    <property type="entry name" value="CBS_dom_sf"/>
</dbReference>
<dbReference type="AlphaFoldDB" id="A0A382R309"/>
<dbReference type="Pfam" id="PF03471">
    <property type="entry name" value="CorC_HlyC"/>
    <property type="match status" value="1"/>
</dbReference>
<dbReference type="CDD" id="cd04590">
    <property type="entry name" value="CBS_pair_CorC_HlyC_assoc"/>
    <property type="match status" value="1"/>
</dbReference>
<dbReference type="EMBL" id="UINC01118416">
    <property type="protein sequence ID" value="SVC91522.1"/>
    <property type="molecule type" value="Genomic_DNA"/>
</dbReference>
<evidence type="ECO:0000256" key="2">
    <source>
        <dbReference type="ARBA" id="ARBA00023122"/>
    </source>
</evidence>
<dbReference type="PANTHER" id="PTHR22777">
    <property type="entry name" value="HEMOLYSIN-RELATED"/>
    <property type="match status" value="1"/>
</dbReference>
<sequence>DDVVRVLYVRELLTVVADGGTQVSLNSLGREPKFVPDAQPVTDTIAAFRREQQHLAIVVDEHGTMQGVVTIEDLLEELVGEIYDESDQRPDEFVQLDRDKISVDGAAEIRLVEEFFQVDLPGKATDTVNRWLLDHAERIPNSGENFVLDDLEVVVKSASKRRIHEVVIRRLQEPAASSEMP</sequence>
<keyword evidence="1" id="KW-0677">Repeat</keyword>
<dbReference type="InterPro" id="IPR000644">
    <property type="entry name" value="CBS_dom"/>
</dbReference>
<evidence type="ECO:0000256" key="1">
    <source>
        <dbReference type="ARBA" id="ARBA00022737"/>
    </source>
</evidence>
<evidence type="ECO:0000313" key="4">
    <source>
        <dbReference type="EMBL" id="SVC91522.1"/>
    </source>
</evidence>
<dbReference type="InterPro" id="IPR016169">
    <property type="entry name" value="FAD-bd_PCMH_sub2"/>
</dbReference>
<dbReference type="Pfam" id="PF00571">
    <property type="entry name" value="CBS"/>
    <property type="match status" value="1"/>
</dbReference>
<dbReference type="GO" id="GO:0050660">
    <property type="term" value="F:flavin adenine dinucleotide binding"/>
    <property type="evidence" value="ECO:0007669"/>
    <property type="project" value="InterPro"/>
</dbReference>
<feature type="domain" description="CBS" evidence="3">
    <location>
        <begin position="28"/>
        <end position="85"/>
    </location>
</feature>
<evidence type="ECO:0000259" key="3">
    <source>
        <dbReference type="PROSITE" id="PS51371"/>
    </source>
</evidence>
<dbReference type="InterPro" id="IPR005170">
    <property type="entry name" value="Transptr-assoc_dom"/>
</dbReference>
<name>A0A382R309_9ZZZZ</name>
<dbReference type="Gene3D" id="3.30.465.10">
    <property type="match status" value="1"/>
</dbReference>
<dbReference type="PANTHER" id="PTHR22777:SF17">
    <property type="entry name" value="UPF0053 PROTEIN SLL0260"/>
    <property type="match status" value="1"/>
</dbReference>
<gene>
    <name evidence="4" type="ORF">METZ01_LOCUS344376</name>
</gene>
<dbReference type="InterPro" id="IPR036318">
    <property type="entry name" value="FAD-bd_PCMH-like_sf"/>
</dbReference>
<organism evidence="4">
    <name type="scientific">marine metagenome</name>
    <dbReference type="NCBI Taxonomy" id="408172"/>
    <lineage>
        <taxon>unclassified sequences</taxon>
        <taxon>metagenomes</taxon>
        <taxon>ecological metagenomes</taxon>
    </lineage>
</organism>
<dbReference type="InterPro" id="IPR044751">
    <property type="entry name" value="Ion_transp-like_CBS"/>
</dbReference>
<protein>
    <recommendedName>
        <fullName evidence="3">CBS domain-containing protein</fullName>
    </recommendedName>
</protein>
<reference evidence="4" key="1">
    <citation type="submission" date="2018-05" db="EMBL/GenBank/DDBJ databases">
        <authorList>
            <person name="Lanie J.A."/>
            <person name="Ng W.-L."/>
            <person name="Kazmierczak K.M."/>
            <person name="Andrzejewski T.M."/>
            <person name="Davidsen T.M."/>
            <person name="Wayne K.J."/>
            <person name="Tettelin H."/>
            <person name="Glass J.I."/>
            <person name="Rusch D."/>
            <person name="Podicherti R."/>
            <person name="Tsui H.-C.T."/>
            <person name="Winkler M.E."/>
        </authorList>
    </citation>
    <scope>NUCLEOTIDE SEQUENCE</scope>
</reference>
<dbReference type="SUPFAM" id="SSF56176">
    <property type="entry name" value="FAD-binding/transporter-associated domain-like"/>
    <property type="match status" value="1"/>
</dbReference>
<proteinExistence type="predicted"/>
<feature type="non-terminal residue" evidence="4">
    <location>
        <position position="1"/>
    </location>
</feature>
<dbReference type="SUPFAM" id="SSF54631">
    <property type="entry name" value="CBS-domain pair"/>
    <property type="match status" value="1"/>
</dbReference>
<accession>A0A382R309</accession>
<dbReference type="SMART" id="SM01091">
    <property type="entry name" value="CorC_HlyC"/>
    <property type="match status" value="1"/>
</dbReference>